<evidence type="ECO:0000313" key="1">
    <source>
        <dbReference type="EMBL" id="TGY93429.1"/>
    </source>
</evidence>
<organism evidence="1 2">
    <name type="scientific">Petralouisia muris</name>
    <dbReference type="NCBI Taxonomy" id="3032872"/>
    <lineage>
        <taxon>Bacteria</taxon>
        <taxon>Bacillati</taxon>
        <taxon>Bacillota</taxon>
        <taxon>Clostridia</taxon>
        <taxon>Lachnospirales</taxon>
        <taxon>Lachnospiraceae</taxon>
        <taxon>Petralouisia</taxon>
    </lineage>
</organism>
<gene>
    <name evidence="1" type="ORF">E5329_18605</name>
</gene>
<dbReference type="EMBL" id="SRYA01000044">
    <property type="protein sequence ID" value="TGY93429.1"/>
    <property type="molecule type" value="Genomic_DNA"/>
</dbReference>
<sequence length="121" mass="12677">MAAGKELLGSYTPKMIHAGDYPVVTDSGTVADNNTVIELMPVTLGTDGKLSAVTADTVEDVYGLAAESAEAGEEVVIYLTGQFFGEALEVPTGTTAADFKAPFRKLGIFLVDTENATTQKE</sequence>
<comment type="caution">
    <text evidence="1">The sequence shown here is derived from an EMBL/GenBank/DDBJ whole genome shotgun (WGS) entry which is preliminary data.</text>
</comment>
<reference evidence="1" key="1">
    <citation type="submission" date="2019-04" db="EMBL/GenBank/DDBJ databases">
        <title>Microbes associate with the intestines of laboratory mice.</title>
        <authorList>
            <person name="Navarre W."/>
            <person name="Wong E."/>
            <person name="Huang K."/>
            <person name="Tropini C."/>
            <person name="Ng K."/>
            <person name="Yu B."/>
        </authorList>
    </citation>
    <scope>NUCLEOTIDE SEQUENCE</scope>
    <source>
        <strain evidence="1">NM01_1-7b</strain>
    </source>
</reference>
<accession>A0AC61RT89</accession>
<dbReference type="Proteomes" id="UP000304953">
    <property type="component" value="Unassembled WGS sequence"/>
</dbReference>
<evidence type="ECO:0000313" key="2">
    <source>
        <dbReference type="Proteomes" id="UP000304953"/>
    </source>
</evidence>
<keyword evidence="2" id="KW-1185">Reference proteome</keyword>
<proteinExistence type="predicted"/>
<name>A0AC61RT89_9FIRM</name>
<protein>
    <submittedName>
        <fullName evidence="1">Uncharacterized protein</fullName>
    </submittedName>
</protein>